<organism evidence="2 3">
    <name type="scientific">Cucurbitaria berberidis CBS 394.84</name>
    <dbReference type="NCBI Taxonomy" id="1168544"/>
    <lineage>
        <taxon>Eukaryota</taxon>
        <taxon>Fungi</taxon>
        <taxon>Dikarya</taxon>
        <taxon>Ascomycota</taxon>
        <taxon>Pezizomycotina</taxon>
        <taxon>Dothideomycetes</taxon>
        <taxon>Pleosporomycetidae</taxon>
        <taxon>Pleosporales</taxon>
        <taxon>Pleosporineae</taxon>
        <taxon>Cucurbitariaceae</taxon>
        <taxon>Cucurbitaria</taxon>
    </lineage>
</organism>
<dbReference type="RefSeq" id="XP_040783054.1">
    <property type="nucleotide sequence ID" value="XM_040932253.1"/>
</dbReference>
<dbReference type="EMBL" id="ML976620">
    <property type="protein sequence ID" value="KAF1840491.1"/>
    <property type="molecule type" value="Genomic_DNA"/>
</dbReference>
<name>A0A9P4G7S2_9PLEO</name>
<feature type="region of interest" description="Disordered" evidence="1">
    <location>
        <begin position="20"/>
        <end position="105"/>
    </location>
</feature>
<dbReference type="GeneID" id="63849504"/>
<evidence type="ECO:0000256" key="1">
    <source>
        <dbReference type="SAM" id="MobiDB-lite"/>
    </source>
</evidence>
<dbReference type="OrthoDB" id="10580746at2759"/>
<sequence length="328" mass="37418">MSGFTTTALRGNTPNTFFCTPFDGEIAPEPTAPSRHPNYPNYEPLRRRKYSDTKYDVRSTYPKGHALRAPYRVSKHSTERRSRPSSDSFGSSRNPSVTNIRSESSYPSDEARCFIPIDNSEEETKRTFLHAVTEQFRALRDFFTVNNTDIEEEQDRLAWNDRELMLVAASAYKQLWWELKMRTVRQGKRRATKTLRSAPRWACTKAVDTTLALYEITGNLAGRLGQYIASRKIMGNGWHVVGRKVMRPARTFMLFGLAVNLSVDAVKTCFSFTPLLHCKDRPVSKIRHYQAMLPKLKDTTARFAGHFELEACSSKGFTGWQGGVPTPR</sequence>
<evidence type="ECO:0000313" key="2">
    <source>
        <dbReference type="EMBL" id="KAF1840491.1"/>
    </source>
</evidence>
<protein>
    <submittedName>
        <fullName evidence="2">Uncharacterized protein</fullName>
    </submittedName>
</protein>
<keyword evidence="3" id="KW-1185">Reference proteome</keyword>
<dbReference type="Proteomes" id="UP000800039">
    <property type="component" value="Unassembled WGS sequence"/>
</dbReference>
<gene>
    <name evidence="2" type="ORF">K460DRAFT_360161</name>
</gene>
<accession>A0A9P4G7S2</accession>
<feature type="compositionally biased region" description="Low complexity" evidence="1">
    <location>
        <begin position="85"/>
        <end position="96"/>
    </location>
</feature>
<dbReference type="AlphaFoldDB" id="A0A9P4G7S2"/>
<proteinExistence type="predicted"/>
<reference evidence="2" key="1">
    <citation type="submission" date="2020-01" db="EMBL/GenBank/DDBJ databases">
        <authorList>
            <consortium name="DOE Joint Genome Institute"/>
            <person name="Haridas S."/>
            <person name="Albert R."/>
            <person name="Binder M."/>
            <person name="Bloem J."/>
            <person name="Labutti K."/>
            <person name="Salamov A."/>
            <person name="Andreopoulos B."/>
            <person name="Baker S.E."/>
            <person name="Barry K."/>
            <person name="Bills G."/>
            <person name="Bluhm B.H."/>
            <person name="Cannon C."/>
            <person name="Castanera R."/>
            <person name="Culley D.E."/>
            <person name="Daum C."/>
            <person name="Ezra D."/>
            <person name="Gonzalez J.B."/>
            <person name="Henrissat B."/>
            <person name="Kuo A."/>
            <person name="Liang C."/>
            <person name="Lipzen A."/>
            <person name="Lutzoni F."/>
            <person name="Magnuson J."/>
            <person name="Mondo S."/>
            <person name="Nolan M."/>
            <person name="Ohm R."/>
            <person name="Pangilinan J."/>
            <person name="Park H.-J."/>
            <person name="Ramirez L."/>
            <person name="Alfaro M."/>
            <person name="Sun H."/>
            <person name="Tritt A."/>
            <person name="Yoshinaga Y."/>
            <person name="Zwiers L.-H."/>
            <person name="Turgeon B.G."/>
            <person name="Goodwin S.B."/>
            <person name="Spatafora J.W."/>
            <person name="Crous P.W."/>
            <person name="Grigoriev I.V."/>
        </authorList>
    </citation>
    <scope>NUCLEOTIDE SEQUENCE</scope>
    <source>
        <strain evidence="2">CBS 394.84</strain>
    </source>
</reference>
<evidence type="ECO:0000313" key="3">
    <source>
        <dbReference type="Proteomes" id="UP000800039"/>
    </source>
</evidence>
<comment type="caution">
    <text evidence="2">The sequence shown here is derived from an EMBL/GenBank/DDBJ whole genome shotgun (WGS) entry which is preliminary data.</text>
</comment>